<keyword evidence="15" id="KW-1185">Reference proteome</keyword>
<dbReference type="PRINTS" id="PR00762">
    <property type="entry name" value="CLCHANNEL"/>
</dbReference>
<feature type="transmembrane region" description="Helical" evidence="11">
    <location>
        <begin position="425"/>
        <end position="447"/>
    </location>
</feature>
<dbReference type="InterPro" id="IPR000644">
    <property type="entry name" value="CBS_dom"/>
</dbReference>
<dbReference type="InterPro" id="IPR046342">
    <property type="entry name" value="CBS_dom_sf"/>
</dbReference>
<keyword evidence="10" id="KW-0129">CBS domain</keyword>
<comment type="caution">
    <text evidence="14">The sequence shown here is derived from an EMBL/GenBank/DDBJ whole genome shotgun (WGS) entry which is preliminary data.</text>
</comment>
<dbReference type="Proteomes" id="UP001527925">
    <property type="component" value="Unassembled WGS sequence"/>
</dbReference>
<feature type="region of interest" description="Disordered" evidence="12">
    <location>
        <begin position="1104"/>
        <end position="1123"/>
    </location>
</feature>
<dbReference type="InterPro" id="IPR014743">
    <property type="entry name" value="Cl-channel_core"/>
</dbReference>
<dbReference type="CDD" id="cd03684">
    <property type="entry name" value="ClC_3_like"/>
    <property type="match status" value="1"/>
</dbReference>
<dbReference type="Gene3D" id="1.10.8.60">
    <property type="match status" value="2"/>
</dbReference>
<dbReference type="Pfam" id="PF00571">
    <property type="entry name" value="CBS"/>
    <property type="match status" value="1"/>
</dbReference>
<dbReference type="Gene3D" id="3.40.50.300">
    <property type="entry name" value="P-loop containing nucleotide triphosphate hydrolases"/>
    <property type="match status" value="2"/>
</dbReference>
<dbReference type="SMART" id="SM00382">
    <property type="entry name" value="AAA"/>
    <property type="match status" value="2"/>
</dbReference>
<evidence type="ECO:0000256" key="2">
    <source>
        <dbReference type="ARBA" id="ARBA00022448"/>
    </source>
</evidence>
<evidence type="ECO:0000256" key="1">
    <source>
        <dbReference type="ARBA" id="ARBA00004141"/>
    </source>
</evidence>
<evidence type="ECO:0000256" key="4">
    <source>
        <dbReference type="ARBA" id="ARBA00022692"/>
    </source>
</evidence>
<dbReference type="InterPro" id="IPR056995">
    <property type="entry name" value="PEX6_4th_dom"/>
</dbReference>
<dbReference type="SUPFAM" id="SSF52540">
    <property type="entry name" value="P-loop containing nucleoside triphosphate hydrolases"/>
    <property type="match status" value="2"/>
</dbReference>
<keyword evidence="7 11" id="KW-0472">Membrane</keyword>
<evidence type="ECO:0000313" key="15">
    <source>
        <dbReference type="Proteomes" id="UP001527925"/>
    </source>
</evidence>
<accession>A0ABR4NIG7</accession>
<evidence type="ECO:0000256" key="8">
    <source>
        <dbReference type="ARBA" id="ARBA00023214"/>
    </source>
</evidence>
<dbReference type="Gene3D" id="3.10.580.20">
    <property type="match status" value="1"/>
</dbReference>
<dbReference type="Gene3D" id="3.90.1280.20">
    <property type="match status" value="1"/>
</dbReference>
<feature type="transmembrane region" description="Helical" evidence="11">
    <location>
        <begin position="481"/>
        <end position="505"/>
    </location>
</feature>
<feature type="transmembrane region" description="Helical" evidence="11">
    <location>
        <begin position="656"/>
        <end position="675"/>
    </location>
</feature>
<dbReference type="PANTHER" id="PTHR45711">
    <property type="entry name" value="CHLORIDE CHANNEL PROTEIN"/>
    <property type="match status" value="1"/>
</dbReference>
<dbReference type="SMART" id="SM00116">
    <property type="entry name" value="CBS"/>
    <property type="match status" value="2"/>
</dbReference>
<dbReference type="InterPro" id="IPR003959">
    <property type="entry name" value="ATPase_AAA_core"/>
</dbReference>
<evidence type="ECO:0000256" key="5">
    <source>
        <dbReference type="ARBA" id="ARBA00022989"/>
    </source>
</evidence>
<dbReference type="Gene3D" id="1.10.3080.10">
    <property type="entry name" value="Clc chloride channel"/>
    <property type="match status" value="1"/>
</dbReference>
<feature type="compositionally biased region" description="Polar residues" evidence="12">
    <location>
        <begin position="142"/>
        <end position="156"/>
    </location>
</feature>
<dbReference type="CDD" id="cd19527">
    <property type="entry name" value="RecA-like_PEX6_r2"/>
    <property type="match status" value="1"/>
</dbReference>
<dbReference type="PROSITE" id="PS51371">
    <property type="entry name" value="CBS"/>
    <property type="match status" value="2"/>
</dbReference>
<dbReference type="Pfam" id="PF00004">
    <property type="entry name" value="AAA"/>
    <property type="match status" value="2"/>
</dbReference>
<feature type="transmembrane region" description="Helical" evidence="11">
    <location>
        <begin position="726"/>
        <end position="744"/>
    </location>
</feature>
<keyword evidence="6 11" id="KW-0406">Ion transport</keyword>
<feature type="domain" description="CBS" evidence="13">
    <location>
        <begin position="911"/>
        <end position="966"/>
    </location>
</feature>
<dbReference type="InterPro" id="IPR003960">
    <property type="entry name" value="ATPase_AAA_CS"/>
</dbReference>
<feature type="transmembrane region" description="Helical" evidence="11">
    <location>
        <begin position="554"/>
        <end position="575"/>
    </location>
</feature>
<evidence type="ECO:0000256" key="9">
    <source>
        <dbReference type="ARBA" id="ARBA00048778"/>
    </source>
</evidence>
<feature type="compositionally biased region" description="Low complexity" evidence="12">
    <location>
        <begin position="98"/>
        <end position="107"/>
    </location>
</feature>
<dbReference type="Pfam" id="PF23315">
    <property type="entry name" value="PEX6_4th"/>
    <property type="match status" value="1"/>
</dbReference>
<name>A0ABR4NIG7_9FUNG</name>
<evidence type="ECO:0000256" key="10">
    <source>
        <dbReference type="PROSITE-ProRule" id="PRU00703"/>
    </source>
</evidence>
<evidence type="ECO:0000256" key="6">
    <source>
        <dbReference type="ARBA" id="ARBA00023065"/>
    </source>
</evidence>
<keyword evidence="8 11" id="KW-0868">Chloride</keyword>
<evidence type="ECO:0000256" key="7">
    <source>
        <dbReference type="ARBA" id="ARBA00023136"/>
    </source>
</evidence>
<feature type="domain" description="CBS" evidence="13">
    <location>
        <begin position="781"/>
        <end position="844"/>
    </location>
</feature>
<feature type="transmembrane region" description="Helical" evidence="11">
    <location>
        <begin position="620"/>
        <end position="644"/>
    </location>
</feature>
<feature type="compositionally biased region" description="Basic residues" evidence="12">
    <location>
        <begin position="2241"/>
        <end position="2253"/>
    </location>
</feature>
<dbReference type="SUPFAM" id="SSF81340">
    <property type="entry name" value="Clc chloride channel"/>
    <property type="match status" value="1"/>
</dbReference>
<feature type="compositionally biased region" description="Polar residues" evidence="12">
    <location>
        <begin position="998"/>
        <end position="1011"/>
    </location>
</feature>
<feature type="compositionally biased region" description="Basic and acidic residues" evidence="12">
    <location>
        <begin position="2223"/>
        <end position="2232"/>
    </location>
</feature>
<dbReference type="SUPFAM" id="SSF54631">
    <property type="entry name" value="CBS-domain pair"/>
    <property type="match status" value="1"/>
</dbReference>
<feature type="region of interest" description="Disordered" evidence="12">
    <location>
        <begin position="998"/>
        <end position="1052"/>
    </location>
</feature>
<feature type="transmembrane region" description="Helical" evidence="11">
    <location>
        <begin position="695"/>
        <end position="714"/>
    </location>
</feature>
<feature type="transmembrane region" description="Helical" evidence="11">
    <location>
        <begin position="309"/>
        <end position="333"/>
    </location>
</feature>
<comment type="subcellular location">
    <subcellularLocation>
        <location evidence="1 11">Membrane</location>
        <topology evidence="1 11">Multi-pass membrane protein</topology>
    </subcellularLocation>
</comment>
<protein>
    <recommendedName>
        <fullName evidence="11">Chloride channel protein</fullName>
    </recommendedName>
</protein>
<dbReference type="PROSITE" id="PS00674">
    <property type="entry name" value="AAA"/>
    <property type="match status" value="1"/>
</dbReference>
<dbReference type="InterPro" id="IPR001807">
    <property type="entry name" value="ClC"/>
</dbReference>
<evidence type="ECO:0000256" key="11">
    <source>
        <dbReference type="RuleBase" id="RU361221"/>
    </source>
</evidence>
<comment type="catalytic activity">
    <reaction evidence="9">
        <text>ATP + H2O = ADP + phosphate + H(+)</text>
        <dbReference type="Rhea" id="RHEA:13065"/>
        <dbReference type="ChEBI" id="CHEBI:15377"/>
        <dbReference type="ChEBI" id="CHEBI:15378"/>
        <dbReference type="ChEBI" id="CHEBI:30616"/>
        <dbReference type="ChEBI" id="CHEBI:43474"/>
        <dbReference type="ChEBI" id="CHEBI:456216"/>
    </reaction>
    <physiologicalReaction direction="left-to-right" evidence="9">
        <dbReference type="Rhea" id="RHEA:13066"/>
    </physiologicalReaction>
</comment>
<dbReference type="InterPro" id="IPR003593">
    <property type="entry name" value="AAA+_ATPase"/>
</dbReference>
<evidence type="ECO:0000313" key="14">
    <source>
        <dbReference type="EMBL" id="KAL2919327.1"/>
    </source>
</evidence>
<comment type="similarity">
    <text evidence="11">Belongs to the chloride channel (TC 2.A.49) family.</text>
</comment>
<keyword evidence="4 11" id="KW-0812">Transmembrane</keyword>
<reference evidence="14 15" key="1">
    <citation type="submission" date="2023-09" db="EMBL/GenBank/DDBJ databases">
        <title>Pangenome analysis of Batrachochytrium dendrobatidis and related Chytrids.</title>
        <authorList>
            <person name="Yacoub M.N."/>
            <person name="Stajich J.E."/>
            <person name="James T.Y."/>
        </authorList>
    </citation>
    <scope>NUCLEOTIDE SEQUENCE [LARGE SCALE GENOMIC DNA]</scope>
    <source>
        <strain evidence="14 15">JEL0888</strain>
    </source>
</reference>
<feature type="transmembrane region" description="Helical" evidence="11">
    <location>
        <begin position="596"/>
        <end position="614"/>
    </location>
</feature>
<feature type="region of interest" description="Disordered" evidence="12">
    <location>
        <begin position="862"/>
        <end position="882"/>
    </location>
</feature>
<sequence length="2253" mass="240231">MAANPWSDEDLGLDPDGDFGFGSGMAGTASLGVGIAAPPLGSSFGSAAASWARPLIDLPPSHDGVVRSLPFSRHLGEPVQQPAPPGILVDPLGAPSAAAAAAHVPPHARAHTGPLADEHDGAGWPGRASGGAQGTADLRSASLPSLSVATGRQQQRGVDGLPEPLRPSVATAKTAATPGARKSTLFDPISRRRRRELEARTGSLRSPSMRSPVDGDEDDGSRSALRGSAERSPSTHHRDSEAGDTGSPGGGGDDDEAVQDLMLPYEDFTTIDWMRDWMRDHRRKHRIIARRRPGWDSQLSTLFDSVQSWLLVSIIGIFIGIFASCIDIVAAWLTDVKQGVCVTEWYLSKDICCAGGYCKDFKPWSWVLFGAESNLLVNFVLYAFFSVVFAGACAVMVVRLCAYAAGSGTAEVKTILGGFIIKQFLGIRTLVVKSVALPLTVASGLAVGKEGPMIHIACCIGNIFPRMFPKYKDNEARKREILSASAAAGVAVAFGAPIGGVLFSLEELSSFFPTKTMLRSFFCALVSCVTLQFIDPYRGKRVLFQVTVSRNWYFFEMVSFIILGVMGGLVGALVIRGNLWCQALRRRHAWLKANPIRDVLAIALVTATLGYINVITRPHLGFTIAALIFALLIKTALTIVSIGAKVPAGIFIPSMVWGALFGRLLGIAVGQWQLANPKLPIFADCPPEQECVTPGMYALLGAMAGLGGVTKLTVSLTVVMFELTGTLNYIIPCMVTVMVAKLVGDLFGRGGMAEVMIRINRFPFLDPREDEIIGLPVSEAMTSIDQLVCFTGKGMTLSDIENMLDSHDFQGFPIITSNEDTSIVGYVTRGDLLYALDKARRYQSLRSDMIVYFDEPDFWSSSRADAQPRADRSLDAPAQPRRSAAFGAGGTDSLNLAHFVDQGKADKVAFCDKTPLGVDPTVPIELVMDLFKKLGPRVIIIKEAGMLRGLVTKKDLLTTIYSKEDLMASLGLSPGHATDILFADSAVTSARASETNLQSQGLLARTDSGNLSGAGGTARRSHGSRPRLTQEEEQQLIGSHRRNSFRSSIDGGQPAGSLGALGGVYTGNPASEATLNALNPQRLERLCADPASDSGVEAAVRLVPTDAGSGSGGDGDAGQSDGAGVSHAYASTALWQALVSLGASVSPAAGGMLAAALDFGPVARAAGAQFVRSQALVVHVAPLDPAAAASAGSPQDTGPCILWLPARLLSEAGREDLVAALGDAADTDLDDRTVVCATSPIACVALDSLVLEAVDASSWDASQSDPGSVSAALSSTGQIVRMGGVVDIAVPGVAGHLHFRSISSEPVKQGIVSKATAIMIVKMPEPHATLETEPTVASGFEVLKDDLNYDEGTQALLFDAGIDPAGQLILSSIKIASAVIRPRAPVGDINSRAVSAPLHFLTEAGLCSGDWIWLSHGNGHKQLVCVEAWTDSGNAAITGQALQLCASPLVIRNLVRDATWQDCLEGVEVRAPIEPVDPAALPCATQLTLARVATPTTSDRALFEASLTAMERFFSTDRRIVAKGDWICVQVDGVAARIRSKIRTQHADLSRDLSFLESTASEFCLFEVADVRGNTSTNGPFLVDIKSTKVVQAGVVNSRVHLSLLAGMEMGPRMPSLLNRASRIHPSFGELVDICDAYLNATELQAFPCSILVHGATGVGKRALIRSVAAHLGLHIVEFNCVDLTREPLTKSLAYMQIWTEKAIDCSPSLMVLRNIDAACQGLGGPQTSAPSDPVEFRDGLERILSELSKAGVRSGNPVLLVATTTDVEKVPASVKRMFRYDMKFEVRRSSYQALPLDCRAFLIRDYIQVPSQEQREALAQAMLQNTPMALDVQVDQIAVQTAGLSARNLKNVFASAGIETAGRLIDSLTRSKSPSSATVHDLVRAGVCISSRDISKALGVARAAHSDMIGAPKIPNVQWEDIGGLAHVKDAILETIKLPLEHPELFDSGVKKRSGILLYGPPGTGKTLVAKAVATTLSLNFFSVKGPELLNMYIGESEANVRRVFQRARDARPCVVFFDELDSVAPKRGEKGDSGGVMDRIVSQLLAELDGMSDSGGSDVFVIAATNRPDLLDPALLRPGRFDELLYLGIASDRTAQIKVLEALTRKFNLAPDADLRAVADMCGYNYTGADFYALCSDALLKAMTRTIDAVNERLAELNAQGPMQGHPYPLTPQYYLDQMATEEEINVRVQLSDFAAAVRELVPSVPVDELQRYERLRDQFQKQDKLEASKGGEPNAAAAKRRAKGKQKAGN</sequence>
<keyword evidence="3" id="KW-0962">Peroxisome biogenesis</keyword>
<feature type="region of interest" description="Disordered" evidence="12">
    <location>
        <begin position="2223"/>
        <end position="2253"/>
    </location>
</feature>
<organism evidence="14 15">
    <name type="scientific">Polyrhizophydium stewartii</name>
    <dbReference type="NCBI Taxonomy" id="2732419"/>
    <lineage>
        <taxon>Eukaryota</taxon>
        <taxon>Fungi</taxon>
        <taxon>Fungi incertae sedis</taxon>
        <taxon>Chytridiomycota</taxon>
        <taxon>Chytridiomycota incertae sedis</taxon>
        <taxon>Chytridiomycetes</taxon>
        <taxon>Rhizophydiales</taxon>
        <taxon>Rhizophydiales incertae sedis</taxon>
        <taxon>Polyrhizophydium</taxon>
    </lineage>
</organism>
<evidence type="ECO:0000256" key="12">
    <source>
        <dbReference type="SAM" id="MobiDB-lite"/>
    </source>
</evidence>
<evidence type="ECO:0000256" key="3">
    <source>
        <dbReference type="ARBA" id="ARBA00022593"/>
    </source>
</evidence>
<proteinExistence type="inferred from homology"/>
<gene>
    <name evidence="14" type="primary">PEX6</name>
    <name evidence="14" type="ORF">HK105_200970</name>
</gene>
<keyword evidence="2 11" id="KW-0813">Transport</keyword>
<dbReference type="InterPro" id="IPR027417">
    <property type="entry name" value="P-loop_NTPase"/>
</dbReference>
<dbReference type="Pfam" id="PF00654">
    <property type="entry name" value="Voltage_CLC"/>
    <property type="match status" value="1"/>
</dbReference>
<feature type="transmembrane region" description="Helical" evidence="11">
    <location>
        <begin position="379"/>
        <end position="405"/>
    </location>
</feature>
<keyword evidence="5 11" id="KW-1133">Transmembrane helix</keyword>
<feature type="region of interest" description="Disordered" evidence="12">
    <location>
        <begin position="98"/>
        <end position="257"/>
    </location>
</feature>
<dbReference type="InterPro" id="IPR047533">
    <property type="entry name" value="RecA-like_PEX6_r2"/>
</dbReference>
<dbReference type="PANTHER" id="PTHR45711:SF9">
    <property type="entry name" value="ANION_PROTON EXCHANGE TRANSPORTER GEF1"/>
    <property type="match status" value="1"/>
</dbReference>
<evidence type="ECO:0000259" key="13">
    <source>
        <dbReference type="PROSITE" id="PS51371"/>
    </source>
</evidence>
<dbReference type="EMBL" id="JADGIZ020000003">
    <property type="protein sequence ID" value="KAL2919327.1"/>
    <property type="molecule type" value="Genomic_DNA"/>
</dbReference>